<dbReference type="Gene3D" id="3.20.20.70">
    <property type="entry name" value="Aldolase class I"/>
    <property type="match status" value="1"/>
</dbReference>
<dbReference type="STRING" id="1127673.GLIP_2054"/>
<feature type="transmembrane region" description="Helical" evidence="3">
    <location>
        <begin position="5"/>
        <end position="22"/>
    </location>
</feature>
<keyword evidence="6" id="KW-1185">Reference proteome</keyword>
<keyword evidence="3" id="KW-0812">Transmembrane</keyword>
<comment type="similarity">
    <text evidence="1 2">Belongs to the glutamate synthase family.</text>
</comment>
<evidence type="ECO:0000256" key="2">
    <source>
        <dbReference type="PIRNR" id="PIRNR006429"/>
    </source>
</evidence>
<comment type="caution">
    <text evidence="5">The sequence shown here is derived from an EMBL/GenBank/DDBJ whole genome shotgun (WGS) entry which is preliminary data.</text>
</comment>
<reference evidence="5 6" key="1">
    <citation type="journal article" date="2017" name="Antonie Van Leeuwenhoek">
        <title>Rhizobium rhizosphaerae sp. nov., a novel species isolated from rice rhizosphere.</title>
        <authorList>
            <person name="Zhao J.J."/>
            <person name="Zhang J."/>
            <person name="Zhang R.J."/>
            <person name="Zhang C.W."/>
            <person name="Yin H.Q."/>
            <person name="Zhang X.X."/>
        </authorList>
    </citation>
    <scope>NUCLEOTIDE SEQUENCE [LARGE SCALE GENOMIC DNA]</scope>
    <source>
        <strain evidence="5 6">E3</strain>
    </source>
</reference>
<dbReference type="Pfam" id="PF01645">
    <property type="entry name" value="Glu_synthase"/>
    <property type="match status" value="1"/>
</dbReference>
<evidence type="ECO:0000313" key="6">
    <source>
        <dbReference type="Proteomes" id="UP000006334"/>
    </source>
</evidence>
<dbReference type="InterPro" id="IPR002932">
    <property type="entry name" value="Glu_synthdom"/>
</dbReference>
<evidence type="ECO:0000256" key="3">
    <source>
        <dbReference type="SAM" id="Phobius"/>
    </source>
</evidence>
<dbReference type="GO" id="GO:0015930">
    <property type="term" value="F:glutamate synthase activity"/>
    <property type="evidence" value="ECO:0007669"/>
    <property type="project" value="InterPro"/>
</dbReference>
<sequence>MRFAFYLFMFFSWGLLIFTSSFWSLSYWGMAVLIPITLIGFYDIFQTKHALLRNYPVVGHGRWIMEDIRPFIRQYFFESETDGTPVNRMFRSVIYQRAKGEMDSLPYGTKLDTQNVGYEWVSHSLSAVHHDESKSVPRVTVGGPDCLQPYKASVFNISAMSFGSLSANAIRALNKGAKLGNFYHNTGEGSVSPYHLEHGGDLVWQIGTGYFGCRDTHGNFDPDAFKLVMKNDTIKMVEIKLSQGAKPGHGGILPADKNTPEIARIRLVKAGTRVDSPPGHSAFSNPLEMMSFIQQLRDLSDGKPIGFKLCIGQKSEFVAICKAMVQTGIKPDFITVDGGEGGTGAAPLEYSNSVGMPLREALVYVCDILKGFDLKKDIRVIASGKAFTGFHVVRNLAVGADICNSARGMMMALGCVQSLVCNTNHCPTGVATQDKKLAKGLVVEDKSQRVARYHKETVDATLDIASSAGLTDFCTINRGHIYRRISQTEIKRYDEIYPSLVAGCLLTDDYPEQFRKEMRESSVDCFMPKKYVLESSSGLKTKTNKESENNAETA</sequence>
<accession>K6Y900</accession>
<dbReference type="RefSeq" id="WP_008844498.1">
    <property type="nucleotide sequence ID" value="NZ_BAEN01000038.1"/>
</dbReference>
<organism evidence="5 6">
    <name type="scientific">Aliiglaciecola lipolytica E3</name>
    <dbReference type="NCBI Taxonomy" id="1127673"/>
    <lineage>
        <taxon>Bacteria</taxon>
        <taxon>Pseudomonadati</taxon>
        <taxon>Pseudomonadota</taxon>
        <taxon>Gammaproteobacteria</taxon>
        <taxon>Alteromonadales</taxon>
        <taxon>Alteromonadaceae</taxon>
        <taxon>Aliiglaciecola</taxon>
    </lineage>
</organism>
<dbReference type="PANTHER" id="PTHR43819:SF1">
    <property type="entry name" value="ARCHAEAL-TYPE GLUTAMATE SYNTHASE [NADPH]"/>
    <property type="match status" value="1"/>
</dbReference>
<dbReference type="InterPro" id="IPR013785">
    <property type="entry name" value="Aldolase_TIM"/>
</dbReference>
<dbReference type="AlphaFoldDB" id="K6Y900"/>
<dbReference type="eggNOG" id="COG0069">
    <property type="taxonomic scope" value="Bacteria"/>
</dbReference>
<proteinExistence type="inferred from homology"/>
<name>K6Y900_9ALTE</name>
<evidence type="ECO:0000259" key="4">
    <source>
        <dbReference type="Pfam" id="PF01645"/>
    </source>
</evidence>
<protein>
    <submittedName>
        <fullName evidence="5">Glutamate synthase</fullName>
    </submittedName>
</protein>
<gene>
    <name evidence="5" type="ORF">GLIP_2054</name>
</gene>
<dbReference type="Proteomes" id="UP000006334">
    <property type="component" value="Unassembled WGS sequence"/>
</dbReference>
<dbReference type="GO" id="GO:0006537">
    <property type="term" value="P:glutamate biosynthetic process"/>
    <property type="evidence" value="ECO:0007669"/>
    <property type="project" value="InterPro"/>
</dbReference>
<dbReference type="SUPFAM" id="SSF51395">
    <property type="entry name" value="FMN-linked oxidoreductases"/>
    <property type="match status" value="1"/>
</dbReference>
<dbReference type="PIRSF" id="PIRSF006429">
    <property type="entry name" value="GOGAT_lg_2"/>
    <property type="match status" value="1"/>
</dbReference>
<keyword evidence="3" id="KW-0472">Membrane</keyword>
<keyword evidence="3" id="KW-1133">Transmembrane helix</keyword>
<evidence type="ECO:0000313" key="5">
    <source>
        <dbReference type="EMBL" id="GAC14682.1"/>
    </source>
</evidence>
<dbReference type="InterPro" id="IPR024188">
    <property type="entry name" value="GltB"/>
</dbReference>
<evidence type="ECO:0000256" key="1">
    <source>
        <dbReference type="ARBA" id="ARBA00009716"/>
    </source>
</evidence>
<feature type="domain" description="Glutamate synthase" evidence="4">
    <location>
        <begin position="153"/>
        <end position="469"/>
    </location>
</feature>
<dbReference type="PANTHER" id="PTHR43819">
    <property type="entry name" value="ARCHAEAL-TYPE GLUTAMATE SYNTHASE [NADPH]"/>
    <property type="match status" value="1"/>
</dbReference>
<dbReference type="InterPro" id="IPR027283">
    <property type="entry name" value="YerD"/>
</dbReference>
<dbReference type="OrthoDB" id="9795032at2"/>
<dbReference type="PIRSF" id="PIRSF500060">
    <property type="entry name" value="UCP500060"/>
    <property type="match status" value="1"/>
</dbReference>
<dbReference type="CDD" id="cd02808">
    <property type="entry name" value="GltS_FMN"/>
    <property type="match status" value="1"/>
</dbReference>
<dbReference type="EMBL" id="BAEN01000038">
    <property type="protein sequence ID" value="GAC14682.1"/>
    <property type="molecule type" value="Genomic_DNA"/>
</dbReference>